<organism evidence="2 3">
    <name type="scientific">Actinomadura physcomitrii</name>
    <dbReference type="NCBI Taxonomy" id="2650748"/>
    <lineage>
        <taxon>Bacteria</taxon>
        <taxon>Bacillati</taxon>
        <taxon>Actinomycetota</taxon>
        <taxon>Actinomycetes</taxon>
        <taxon>Streptosporangiales</taxon>
        <taxon>Thermomonosporaceae</taxon>
        <taxon>Actinomadura</taxon>
    </lineage>
</organism>
<proteinExistence type="predicted"/>
<evidence type="ECO:0000256" key="1">
    <source>
        <dbReference type="SAM" id="MobiDB-lite"/>
    </source>
</evidence>
<dbReference type="RefSeq" id="WP_151594634.1">
    <property type="nucleotide sequence ID" value="NZ_WBMS02000012.1"/>
</dbReference>
<keyword evidence="3" id="KW-1185">Reference proteome</keyword>
<dbReference type="EMBL" id="WBMS02000012">
    <property type="protein sequence ID" value="MWA02176.1"/>
    <property type="molecule type" value="Genomic_DNA"/>
</dbReference>
<sequence length="216" mass="23898">MATKTDPVQDARDALTAAQRARDEAAAELESFKDRILAGDDDVSPRDYGDAALAVEHAELKVQAAALTVQAAERDARHRTLAELRAEIITETGTADEALKEWQDVRDAVARLVARCHGRHRNIPRWQRDMHRNGVPERTPKTGPEPEHAGLGWARAGMGTGDSVFVDERRIQPIEPGMLIGSAAYAGARAAGVGYLRITPNQQIEDDPERWFRTRY</sequence>
<comment type="caution">
    <text evidence="2">The sequence shown here is derived from an EMBL/GenBank/DDBJ whole genome shotgun (WGS) entry which is preliminary data.</text>
</comment>
<accession>A0A6I4MIW8</accession>
<gene>
    <name evidence="2" type="ORF">F8568_017700</name>
</gene>
<reference evidence="2" key="1">
    <citation type="submission" date="2019-12" db="EMBL/GenBank/DDBJ databases">
        <title>Actinomadura physcomitrii sp. nov., a novel actinomycete isolated from moss [Physcomitrium sphaericum (Ludw) Fuernr].</title>
        <authorList>
            <person name="Zhuang X."/>
        </authorList>
    </citation>
    <scope>NUCLEOTIDE SEQUENCE [LARGE SCALE GENOMIC DNA]</scope>
    <source>
        <strain evidence="2">LD22</strain>
    </source>
</reference>
<dbReference type="AlphaFoldDB" id="A0A6I4MIW8"/>
<dbReference type="Proteomes" id="UP000462055">
    <property type="component" value="Unassembled WGS sequence"/>
</dbReference>
<evidence type="ECO:0000313" key="3">
    <source>
        <dbReference type="Proteomes" id="UP000462055"/>
    </source>
</evidence>
<name>A0A6I4MIW8_9ACTN</name>
<protein>
    <submittedName>
        <fullName evidence="2">Uncharacterized protein</fullName>
    </submittedName>
</protein>
<feature type="region of interest" description="Disordered" evidence="1">
    <location>
        <begin position="1"/>
        <end position="22"/>
    </location>
</feature>
<evidence type="ECO:0000313" key="2">
    <source>
        <dbReference type="EMBL" id="MWA02176.1"/>
    </source>
</evidence>